<reference evidence="2 3" key="1">
    <citation type="submission" date="2020-08" db="EMBL/GenBank/DDBJ databases">
        <title>Acidobacteriota in marine sediments use diverse sulfur dissimilation pathways.</title>
        <authorList>
            <person name="Wasmund K."/>
        </authorList>
    </citation>
    <scope>NUCLEOTIDE SEQUENCE [LARGE SCALE GENOMIC DNA]</scope>
    <source>
        <strain evidence="2">MAG AM4</strain>
    </source>
</reference>
<gene>
    <name evidence="2" type="primary">arsM</name>
    <name evidence="2" type="ORF">IFK94_12510</name>
</gene>
<sequence>MSYLKTTRDFYKDAALSPDEGLCCTTSPSWSFPGLKVPSIMNRMNYGCGTTVHPADLAGNPTVLYVGVGGGLELLQFTYFSRKPGGVIGVDPVPEMLEACRRNFAEAAGMNDWLQEDFVSLRSGDALNLEIEDSSVDVAAQNCLFNIFKEDDLKKALAETCRVLKPGGRFVLSDPVTPVPLPDRLTGDDRLRAMCLSGSLTYQRYVELMGEAGFGTIQIRARRPYRMLDRKRYGLEEPVLLESLEVAAIKTKSCCGLEVFTGRTAIYHGEEEYFDDGAGLSLTRDMPVMISDRRAEQLRTAGHPDLTITEPTWHFAGGSGGGSGCC</sequence>
<dbReference type="Proteomes" id="UP000648239">
    <property type="component" value="Unassembled WGS sequence"/>
</dbReference>
<dbReference type="Pfam" id="PF08241">
    <property type="entry name" value="Methyltransf_11"/>
    <property type="match status" value="1"/>
</dbReference>
<dbReference type="CDD" id="cd02440">
    <property type="entry name" value="AdoMet_MTases"/>
    <property type="match status" value="1"/>
</dbReference>
<accession>A0A8J6Y2A6</accession>
<name>A0A8J6Y2A6_9BACT</name>
<dbReference type="EMBL" id="JACXWD010000050">
    <property type="protein sequence ID" value="MBD3868942.1"/>
    <property type="molecule type" value="Genomic_DNA"/>
</dbReference>
<dbReference type="Gene3D" id="3.40.50.150">
    <property type="entry name" value="Vaccinia Virus protein VP39"/>
    <property type="match status" value="1"/>
</dbReference>
<feature type="domain" description="Methyltransferase type 11" evidence="1">
    <location>
        <begin position="64"/>
        <end position="172"/>
    </location>
</feature>
<proteinExistence type="predicted"/>
<dbReference type="InterPro" id="IPR013216">
    <property type="entry name" value="Methyltransf_11"/>
</dbReference>
<dbReference type="GO" id="GO:0008757">
    <property type="term" value="F:S-adenosylmethionine-dependent methyltransferase activity"/>
    <property type="evidence" value="ECO:0007669"/>
    <property type="project" value="InterPro"/>
</dbReference>
<keyword evidence="2" id="KW-0808">Transferase</keyword>
<protein>
    <submittedName>
        <fullName evidence="2">Arsenosugar biosynthesis arsenite methyltransferase ArsM</fullName>
    </submittedName>
</protein>
<keyword evidence="2" id="KW-0489">Methyltransferase</keyword>
<dbReference type="NCBIfam" id="NF038099">
    <property type="entry name" value="AsSugarArsM"/>
    <property type="match status" value="1"/>
</dbReference>
<dbReference type="AlphaFoldDB" id="A0A8J6Y2A6"/>
<evidence type="ECO:0000259" key="1">
    <source>
        <dbReference type="Pfam" id="PF08241"/>
    </source>
</evidence>
<dbReference type="PANTHER" id="PTHR43591">
    <property type="entry name" value="METHYLTRANSFERASE"/>
    <property type="match status" value="1"/>
</dbReference>
<comment type="caution">
    <text evidence="2">The sequence shown here is derived from an EMBL/GenBank/DDBJ whole genome shotgun (WGS) entry which is preliminary data.</text>
</comment>
<evidence type="ECO:0000313" key="2">
    <source>
        <dbReference type="EMBL" id="MBD3868942.1"/>
    </source>
</evidence>
<dbReference type="GO" id="GO:0032259">
    <property type="term" value="P:methylation"/>
    <property type="evidence" value="ECO:0007669"/>
    <property type="project" value="UniProtKB-KW"/>
</dbReference>
<dbReference type="InterPro" id="IPR029063">
    <property type="entry name" value="SAM-dependent_MTases_sf"/>
</dbReference>
<evidence type="ECO:0000313" key="3">
    <source>
        <dbReference type="Proteomes" id="UP000648239"/>
    </source>
</evidence>
<dbReference type="SUPFAM" id="SSF53335">
    <property type="entry name" value="S-adenosyl-L-methionine-dependent methyltransferases"/>
    <property type="match status" value="1"/>
</dbReference>
<organism evidence="2 3">
    <name type="scientific">Candidatus Polarisedimenticola svalbardensis</name>
    <dbReference type="NCBI Taxonomy" id="2886004"/>
    <lineage>
        <taxon>Bacteria</taxon>
        <taxon>Pseudomonadati</taxon>
        <taxon>Acidobacteriota</taxon>
        <taxon>Candidatus Polarisedimenticolia</taxon>
        <taxon>Candidatus Polarisedimenticolales</taxon>
        <taxon>Candidatus Polarisedimenticolaceae</taxon>
        <taxon>Candidatus Polarisedimenticola</taxon>
    </lineage>
</organism>